<gene>
    <name evidence="5" type="ORF">DES52_11165</name>
</gene>
<organism evidence="5 6">
    <name type="scientific">Deinococcus yavapaiensis KR-236</name>
    <dbReference type="NCBI Taxonomy" id="694435"/>
    <lineage>
        <taxon>Bacteria</taxon>
        <taxon>Thermotogati</taxon>
        <taxon>Deinococcota</taxon>
        <taxon>Deinococci</taxon>
        <taxon>Deinococcales</taxon>
        <taxon>Deinococcaceae</taxon>
        <taxon>Deinococcus</taxon>
    </lineage>
</organism>
<comment type="caution">
    <text evidence="5">The sequence shown here is derived from an EMBL/GenBank/DDBJ whole genome shotgun (WGS) entry which is preliminary data.</text>
</comment>
<accession>A0A318S5C0</accession>
<dbReference type="Proteomes" id="UP000248326">
    <property type="component" value="Unassembled WGS sequence"/>
</dbReference>
<evidence type="ECO:0000256" key="1">
    <source>
        <dbReference type="ARBA" id="ARBA00010541"/>
    </source>
</evidence>
<sequence>MSLACNESMKPGLTVLAVLVALGLGATIFRDSIPLGNAQSPSTTQNQERAAPINEDRARLENERNTVDIVKRFEPGLVYIGTTSVAVTQDPLSQYFGGAPRQQVQQGAGSGFFVNDKGDILTNYHVVGEASQIEIRLLNGQRTYPARVIGTAAAYDLALIRPQNVPSNLVKPIPLGDSSQVQVGQKAIAMGAPFNFDFTVTEGIVSAVNRLVPVGVPTSEDPTAVPQRVIQTDAAINPGNSGGPLLDSSGRVIGINSQIISPSGAVTGQGQFAGIGFAIPINVAKRLLPRLQAGETIRRPLIGVQAAIVVQDPQTGEVDAANLSDLSSALRRQYNLPSSGFLVGQVTPGSPAAKAGLRGGTRVVNPARNVQMRLGGDVIVSVDGTLINAQEDLQSALIARNPGDKVRLEIKRGGQNQTITVTLTQESQRRQ</sequence>
<dbReference type="PANTHER" id="PTHR43343:SF3">
    <property type="entry name" value="PROTEASE DO-LIKE 8, CHLOROPLASTIC"/>
    <property type="match status" value="1"/>
</dbReference>
<name>A0A318S5C0_9DEIO</name>
<comment type="similarity">
    <text evidence="1">Belongs to the peptidase S1C family.</text>
</comment>
<dbReference type="InterPro" id="IPR001478">
    <property type="entry name" value="PDZ"/>
</dbReference>
<dbReference type="Pfam" id="PF13180">
    <property type="entry name" value="PDZ_2"/>
    <property type="match status" value="1"/>
</dbReference>
<dbReference type="InterPro" id="IPR051201">
    <property type="entry name" value="Chloro_Bact_Ser_Proteases"/>
</dbReference>
<protein>
    <submittedName>
        <fullName evidence="5">S1-C subfamily serine protease</fullName>
    </submittedName>
</protein>
<dbReference type="Gene3D" id="2.30.42.10">
    <property type="match status" value="1"/>
</dbReference>
<reference evidence="5 6" key="1">
    <citation type="submission" date="2018-06" db="EMBL/GenBank/DDBJ databases">
        <title>Genomic Encyclopedia of Type Strains, Phase IV (KMG-IV): sequencing the most valuable type-strain genomes for metagenomic binning, comparative biology and taxonomic classification.</title>
        <authorList>
            <person name="Goeker M."/>
        </authorList>
    </citation>
    <scope>NUCLEOTIDE SEQUENCE [LARGE SCALE GENOMIC DNA]</scope>
    <source>
        <strain evidence="5 6">DSM 18048</strain>
    </source>
</reference>
<evidence type="ECO:0000259" key="4">
    <source>
        <dbReference type="PROSITE" id="PS50106"/>
    </source>
</evidence>
<dbReference type="SUPFAM" id="SSF50156">
    <property type="entry name" value="PDZ domain-like"/>
    <property type="match status" value="1"/>
</dbReference>
<dbReference type="InterPro" id="IPR009003">
    <property type="entry name" value="Peptidase_S1_PA"/>
</dbReference>
<dbReference type="SUPFAM" id="SSF50494">
    <property type="entry name" value="Trypsin-like serine proteases"/>
    <property type="match status" value="1"/>
</dbReference>
<evidence type="ECO:0000256" key="3">
    <source>
        <dbReference type="ARBA" id="ARBA00022801"/>
    </source>
</evidence>
<keyword evidence="3" id="KW-0378">Hydrolase</keyword>
<dbReference type="InterPro" id="IPR001940">
    <property type="entry name" value="Peptidase_S1C"/>
</dbReference>
<dbReference type="PROSITE" id="PS50106">
    <property type="entry name" value="PDZ"/>
    <property type="match status" value="1"/>
</dbReference>
<keyword evidence="6" id="KW-1185">Reference proteome</keyword>
<feature type="domain" description="PDZ" evidence="4">
    <location>
        <begin position="340"/>
        <end position="414"/>
    </location>
</feature>
<dbReference type="GO" id="GO:0004252">
    <property type="term" value="F:serine-type endopeptidase activity"/>
    <property type="evidence" value="ECO:0007669"/>
    <property type="project" value="InterPro"/>
</dbReference>
<dbReference type="InterPro" id="IPR036034">
    <property type="entry name" value="PDZ_sf"/>
</dbReference>
<evidence type="ECO:0000256" key="2">
    <source>
        <dbReference type="ARBA" id="ARBA00022670"/>
    </source>
</evidence>
<dbReference type="PRINTS" id="PR00834">
    <property type="entry name" value="PROTEASES2C"/>
</dbReference>
<keyword evidence="2 5" id="KW-0645">Protease</keyword>
<evidence type="ECO:0000313" key="5">
    <source>
        <dbReference type="EMBL" id="PYE52893.1"/>
    </source>
</evidence>
<dbReference type="EMBL" id="QJSX01000011">
    <property type="protein sequence ID" value="PYE52893.1"/>
    <property type="molecule type" value="Genomic_DNA"/>
</dbReference>
<proteinExistence type="inferred from homology"/>
<dbReference type="InterPro" id="IPR043504">
    <property type="entry name" value="Peptidase_S1_PA_chymotrypsin"/>
</dbReference>
<evidence type="ECO:0000313" key="6">
    <source>
        <dbReference type="Proteomes" id="UP000248326"/>
    </source>
</evidence>
<dbReference type="Pfam" id="PF13365">
    <property type="entry name" value="Trypsin_2"/>
    <property type="match status" value="1"/>
</dbReference>
<dbReference type="Gene3D" id="2.40.10.10">
    <property type="entry name" value="Trypsin-like serine proteases"/>
    <property type="match status" value="2"/>
</dbReference>
<dbReference type="SMART" id="SM00228">
    <property type="entry name" value="PDZ"/>
    <property type="match status" value="1"/>
</dbReference>
<dbReference type="PANTHER" id="PTHR43343">
    <property type="entry name" value="PEPTIDASE S12"/>
    <property type="match status" value="1"/>
</dbReference>
<dbReference type="GO" id="GO:0006508">
    <property type="term" value="P:proteolysis"/>
    <property type="evidence" value="ECO:0007669"/>
    <property type="project" value="UniProtKB-KW"/>
</dbReference>
<dbReference type="AlphaFoldDB" id="A0A318S5C0"/>